<dbReference type="PANTHER" id="PTHR12581:SF0">
    <property type="entry name" value="KRR1 SMALL SUBUNIT PROCESSOME COMPONENT HOMOLOG"/>
    <property type="match status" value="1"/>
</dbReference>
<evidence type="ECO:0000256" key="2">
    <source>
        <dbReference type="ARBA" id="ARBA00009344"/>
    </source>
</evidence>
<feature type="domain" description="K Homology" evidence="10">
    <location>
        <begin position="129"/>
        <end position="201"/>
    </location>
</feature>
<feature type="region of interest" description="Disordered" evidence="9">
    <location>
        <begin position="235"/>
        <end position="266"/>
    </location>
</feature>
<feature type="compositionally biased region" description="Low complexity" evidence="9">
    <location>
        <begin position="320"/>
        <end position="332"/>
    </location>
</feature>
<comment type="caution">
    <text evidence="11">The sequence shown here is derived from an EMBL/GenBank/DDBJ whole genome shotgun (WGS) entry which is preliminary data.</text>
</comment>
<keyword evidence="6 8" id="KW-0539">Nucleus</keyword>
<dbReference type="Proteomes" id="UP001515480">
    <property type="component" value="Unassembled WGS sequence"/>
</dbReference>
<evidence type="ECO:0000256" key="6">
    <source>
        <dbReference type="ARBA" id="ARBA00023242"/>
    </source>
</evidence>
<evidence type="ECO:0000256" key="5">
    <source>
        <dbReference type="ARBA" id="ARBA00022884"/>
    </source>
</evidence>
<sequence>MADDAPEAKRPTKKMKNMDKPWEDDSVDHWKTDPFAKGDMSSALTEESSFAVLFPTYREQYLREVWPQVTSTLKEHGIACQLDLIEGSMTVKTTRKTWDPYMILKARDMIKLLARSVNLPQASKILEDDVASDIIKIGSLCPNKERFIKRRDRLLGPNGSTLKAIELLTNCYVMVQGNTVACMGPHKGLKQVRKLVEDCMHNYHPVYHIKALMIRRELEKDPSLAHESWDRFLPKFKKKNSKRPKKRKVDKEKAATPFPPPQMPRKVDLQLESGEYFLSSEQKQARELERRSEKQAEGLKASQEKRNARFQPPKEAKHVPFPAAAEKAAGPATEDLVSSIKALSKPGAKRRAPDAPMSKEEAKKAKKAEIAHLLPEPKKNKKKILKSKSAS</sequence>
<keyword evidence="7 8" id="KW-0687">Ribonucleoprotein</keyword>
<dbReference type="SUPFAM" id="SSF54791">
    <property type="entry name" value="Eukaryotic type KH-domain (KH-domain type I)"/>
    <property type="match status" value="1"/>
</dbReference>
<feature type="compositionally biased region" description="Basic residues" evidence="9">
    <location>
        <begin position="379"/>
        <end position="391"/>
    </location>
</feature>
<name>A0AB34J624_PRYPA</name>
<accession>A0AB34J624</accession>
<evidence type="ECO:0000256" key="9">
    <source>
        <dbReference type="SAM" id="MobiDB-lite"/>
    </source>
</evidence>
<feature type="compositionally biased region" description="Basic residues" evidence="9">
    <location>
        <begin position="235"/>
        <end position="248"/>
    </location>
</feature>
<keyword evidence="5 8" id="KW-0694">RNA-binding</keyword>
<feature type="region of interest" description="Disordered" evidence="9">
    <location>
        <begin position="1"/>
        <end position="26"/>
    </location>
</feature>
<dbReference type="InterPro" id="IPR036612">
    <property type="entry name" value="KH_dom_type_1_sf"/>
</dbReference>
<dbReference type="FunFam" id="3.30.1370.10:FF:000011">
    <property type="entry name" value="KRR1 small subunit processome component"/>
    <property type="match status" value="1"/>
</dbReference>
<dbReference type="Pfam" id="PF17903">
    <property type="entry name" value="KH_KRR1_1st"/>
    <property type="match status" value="1"/>
</dbReference>
<evidence type="ECO:0000259" key="10">
    <source>
        <dbReference type="SMART" id="SM00322"/>
    </source>
</evidence>
<proteinExistence type="inferred from homology"/>
<evidence type="ECO:0000256" key="4">
    <source>
        <dbReference type="ARBA" id="ARBA00022552"/>
    </source>
</evidence>
<evidence type="ECO:0000256" key="3">
    <source>
        <dbReference type="ARBA" id="ARBA00022517"/>
    </source>
</evidence>
<dbReference type="GO" id="GO:0006364">
    <property type="term" value="P:rRNA processing"/>
    <property type="evidence" value="ECO:0007669"/>
    <property type="project" value="UniProtKB-KW"/>
</dbReference>
<comment type="similarity">
    <text evidence="2 8">Belongs to the KRR1 family.</text>
</comment>
<reference evidence="11 12" key="1">
    <citation type="journal article" date="2024" name="Science">
        <title>Giant polyketide synthase enzymes in the biosynthesis of giant marine polyether toxins.</title>
        <authorList>
            <person name="Fallon T.R."/>
            <person name="Shende V.V."/>
            <person name="Wierzbicki I.H."/>
            <person name="Pendleton A.L."/>
            <person name="Watervoot N.F."/>
            <person name="Auber R.P."/>
            <person name="Gonzalez D.J."/>
            <person name="Wisecaver J.H."/>
            <person name="Moore B.S."/>
        </authorList>
    </citation>
    <scope>NUCLEOTIDE SEQUENCE [LARGE SCALE GENOMIC DNA]</scope>
    <source>
        <strain evidence="11 12">12B1</strain>
    </source>
</reference>
<dbReference type="GO" id="GO:0032040">
    <property type="term" value="C:small-subunit processome"/>
    <property type="evidence" value="ECO:0007669"/>
    <property type="project" value="TreeGrafter"/>
</dbReference>
<evidence type="ECO:0000256" key="1">
    <source>
        <dbReference type="ARBA" id="ARBA00004604"/>
    </source>
</evidence>
<evidence type="ECO:0000256" key="8">
    <source>
        <dbReference type="PIRNR" id="PIRNR006515"/>
    </source>
</evidence>
<feature type="compositionally biased region" description="Basic and acidic residues" evidence="9">
    <location>
        <begin position="283"/>
        <end position="318"/>
    </location>
</feature>
<keyword evidence="12" id="KW-1185">Reference proteome</keyword>
<dbReference type="AlphaFoldDB" id="A0AB34J624"/>
<dbReference type="PIRSF" id="PIRSF006515">
    <property type="entry name" value="KRR1"/>
    <property type="match status" value="1"/>
</dbReference>
<dbReference type="EMBL" id="JBGBPQ010000013">
    <property type="protein sequence ID" value="KAL1512105.1"/>
    <property type="molecule type" value="Genomic_DNA"/>
</dbReference>
<dbReference type="Pfam" id="PF21800">
    <property type="entry name" value="KH_KRR1_2nd"/>
    <property type="match status" value="1"/>
</dbReference>
<dbReference type="Gene3D" id="3.30.1370.10">
    <property type="entry name" value="K Homology domain, type 1"/>
    <property type="match status" value="2"/>
</dbReference>
<dbReference type="GO" id="GO:0003723">
    <property type="term" value="F:RNA binding"/>
    <property type="evidence" value="ECO:0007669"/>
    <property type="project" value="UniProtKB-KW"/>
</dbReference>
<keyword evidence="4 8" id="KW-0698">rRNA processing</keyword>
<gene>
    <name evidence="11" type="ORF">AB1Y20_005375</name>
</gene>
<comment type="subunit">
    <text evidence="8">Component of the ribosomal small subunit (SSU) processome.</text>
</comment>
<protein>
    <recommendedName>
        <fullName evidence="8">KRR1 small subunit processome component</fullName>
    </recommendedName>
    <alternativeName>
        <fullName evidence="8">KRR-R motif-containing protein 1</fullName>
    </alternativeName>
</protein>
<dbReference type="InterPro" id="IPR004087">
    <property type="entry name" value="KH_dom"/>
</dbReference>
<dbReference type="FunFam" id="3.30.1370.10:FF:000014">
    <property type="entry name" value="KRR1 small subunit processome component"/>
    <property type="match status" value="1"/>
</dbReference>
<comment type="function">
    <text evidence="8">Required for 40S ribosome biogenesis. Involved in nucleolar processing of pre-18S ribosomal RNA and ribosome assembly.</text>
</comment>
<dbReference type="InterPro" id="IPR048550">
    <property type="entry name" value="KRR1-like_KH1_euk"/>
</dbReference>
<dbReference type="InterPro" id="IPR048549">
    <property type="entry name" value="KRR1-like_KH2_euk"/>
</dbReference>
<feature type="compositionally biased region" description="Basic and acidic residues" evidence="9">
    <location>
        <begin position="351"/>
        <end position="378"/>
    </location>
</feature>
<evidence type="ECO:0000313" key="12">
    <source>
        <dbReference type="Proteomes" id="UP001515480"/>
    </source>
</evidence>
<keyword evidence="3 8" id="KW-0690">Ribosome biogenesis</keyword>
<dbReference type="SMART" id="SM00322">
    <property type="entry name" value="KH"/>
    <property type="match status" value="1"/>
</dbReference>
<dbReference type="PANTHER" id="PTHR12581">
    <property type="entry name" value="HIV-1 REV BINDING PROTEIN 2, 3"/>
    <property type="match status" value="1"/>
</dbReference>
<comment type="subcellular location">
    <subcellularLocation>
        <location evidence="1 8">Nucleus</location>
        <location evidence="1 8">Nucleolus</location>
    </subcellularLocation>
</comment>
<feature type="region of interest" description="Disordered" evidence="9">
    <location>
        <begin position="281"/>
        <end position="391"/>
    </location>
</feature>
<organism evidence="11 12">
    <name type="scientific">Prymnesium parvum</name>
    <name type="common">Toxic golden alga</name>
    <dbReference type="NCBI Taxonomy" id="97485"/>
    <lineage>
        <taxon>Eukaryota</taxon>
        <taxon>Haptista</taxon>
        <taxon>Haptophyta</taxon>
        <taxon>Prymnesiophyceae</taxon>
        <taxon>Prymnesiales</taxon>
        <taxon>Prymnesiaceae</taxon>
        <taxon>Prymnesium</taxon>
    </lineage>
</organism>
<evidence type="ECO:0000313" key="11">
    <source>
        <dbReference type="EMBL" id="KAL1512105.1"/>
    </source>
</evidence>
<dbReference type="CDD" id="cd22393">
    <property type="entry name" value="KH-I_KRR1_rpt1"/>
    <property type="match status" value="1"/>
</dbReference>
<dbReference type="InterPro" id="IPR041174">
    <property type="entry name" value="KRR1-like_KH1"/>
</dbReference>
<dbReference type="CDD" id="cd22394">
    <property type="entry name" value="KH-I_KRR1_rpt2"/>
    <property type="match status" value="1"/>
</dbReference>
<dbReference type="InterPro" id="IPR048548">
    <property type="entry name" value="KRR1-like_KH2"/>
</dbReference>
<dbReference type="InterPro" id="IPR024166">
    <property type="entry name" value="rRNA_assembly_KRR1"/>
</dbReference>
<evidence type="ECO:0000256" key="7">
    <source>
        <dbReference type="ARBA" id="ARBA00023274"/>
    </source>
</evidence>